<keyword evidence="1" id="KW-0546">Nucleotide metabolism</keyword>
<dbReference type="PANTHER" id="PTHR42680">
    <property type="entry name" value="DCTP DEAMINASE"/>
    <property type="match status" value="1"/>
</dbReference>
<name>K2AY69_9BACT</name>
<protein>
    <submittedName>
        <fullName evidence="2">Uncharacterized protein</fullName>
    </submittedName>
</protein>
<proteinExistence type="predicted"/>
<dbReference type="GO" id="GO:0008829">
    <property type="term" value="F:dCTP deaminase activity"/>
    <property type="evidence" value="ECO:0007669"/>
    <property type="project" value="InterPro"/>
</dbReference>
<dbReference type="NCBIfam" id="TIGR02274">
    <property type="entry name" value="dCTP_deam"/>
    <property type="match status" value="1"/>
</dbReference>
<accession>K2AY69</accession>
<evidence type="ECO:0000256" key="1">
    <source>
        <dbReference type="ARBA" id="ARBA00023080"/>
    </source>
</evidence>
<comment type="caution">
    <text evidence="2">The sequence shown here is derived from an EMBL/GenBank/DDBJ whole genome shotgun (WGS) entry which is preliminary data.</text>
</comment>
<evidence type="ECO:0000313" key="2">
    <source>
        <dbReference type="EMBL" id="EKD66701.1"/>
    </source>
</evidence>
<dbReference type="AlphaFoldDB" id="K2AY69"/>
<dbReference type="InterPro" id="IPR036157">
    <property type="entry name" value="dUTPase-like_sf"/>
</dbReference>
<dbReference type="GO" id="GO:0006229">
    <property type="term" value="P:dUTP biosynthetic process"/>
    <property type="evidence" value="ECO:0007669"/>
    <property type="project" value="InterPro"/>
</dbReference>
<dbReference type="GO" id="GO:0015949">
    <property type="term" value="P:nucleobase-containing small molecule interconversion"/>
    <property type="evidence" value="ECO:0007669"/>
    <property type="project" value="TreeGrafter"/>
</dbReference>
<dbReference type="EMBL" id="AMFJ01021607">
    <property type="protein sequence ID" value="EKD66701.1"/>
    <property type="molecule type" value="Genomic_DNA"/>
</dbReference>
<dbReference type="Gene3D" id="2.70.40.10">
    <property type="match status" value="1"/>
</dbReference>
<reference evidence="2" key="1">
    <citation type="journal article" date="2012" name="Science">
        <title>Fermentation, hydrogen, and sulfur metabolism in multiple uncultivated bacterial phyla.</title>
        <authorList>
            <person name="Wrighton K.C."/>
            <person name="Thomas B.C."/>
            <person name="Sharon I."/>
            <person name="Miller C.S."/>
            <person name="Castelle C.J."/>
            <person name="VerBerkmoes N.C."/>
            <person name="Wilkins M.J."/>
            <person name="Hettich R.L."/>
            <person name="Lipton M.S."/>
            <person name="Williams K.H."/>
            <person name="Long P.E."/>
            <person name="Banfield J.F."/>
        </authorList>
    </citation>
    <scope>NUCLEOTIDE SEQUENCE [LARGE SCALE GENOMIC DNA]</scope>
</reference>
<dbReference type="PANTHER" id="PTHR42680:SF3">
    <property type="entry name" value="DCTP DEAMINASE"/>
    <property type="match status" value="1"/>
</dbReference>
<gene>
    <name evidence="2" type="ORF">ACD_49C00021G0016</name>
</gene>
<dbReference type="InterPro" id="IPR011962">
    <property type="entry name" value="dCTP_deaminase"/>
</dbReference>
<organism evidence="2">
    <name type="scientific">uncultured bacterium</name>
    <name type="common">gcode 4</name>
    <dbReference type="NCBI Taxonomy" id="1234023"/>
    <lineage>
        <taxon>Bacteria</taxon>
        <taxon>environmental samples</taxon>
    </lineage>
</organism>
<dbReference type="Pfam" id="PF22769">
    <property type="entry name" value="DCD"/>
    <property type="match status" value="1"/>
</dbReference>
<dbReference type="SUPFAM" id="SSF51283">
    <property type="entry name" value="dUTPase-like"/>
    <property type="match status" value="1"/>
</dbReference>
<sequence>MYLSDTDIRKATQNWEIIIENFDEKRLQAASYDLLLWNKFLITDSHSTQFIDPVNKILPQMREVIVEDWKEFVLHPGVSILWFSWENFWSNNYLIQLSGKSSLARIWLVVHNTAGLINPWHFLNIAFELSNLNNVPIILRPKMEIAQITFSQISSPPEKTYDKVWRYHTNNWTGFVEKKI</sequence>